<dbReference type="RefSeq" id="WP_390211864.1">
    <property type="nucleotide sequence ID" value="NZ_JBHLXJ010000009.1"/>
</dbReference>
<proteinExistence type="predicted"/>
<accession>A0ABV6IGK9</accession>
<reference evidence="1 2" key="1">
    <citation type="submission" date="2024-09" db="EMBL/GenBank/DDBJ databases">
        <authorList>
            <person name="Sun Q."/>
            <person name="Mori K."/>
        </authorList>
    </citation>
    <scope>NUCLEOTIDE SEQUENCE [LARGE SCALE GENOMIC DNA]</scope>
    <source>
        <strain evidence="1 2">CCM 8677</strain>
    </source>
</reference>
<dbReference type="Proteomes" id="UP001589844">
    <property type="component" value="Unassembled WGS sequence"/>
</dbReference>
<evidence type="ECO:0000313" key="2">
    <source>
        <dbReference type="Proteomes" id="UP001589844"/>
    </source>
</evidence>
<protein>
    <submittedName>
        <fullName evidence="1">Uncharacterized protein</fullName>
    </submittedName>
</protein>
<comment type="caution">
    <text evidence="1">The sequence shown here is derived from an EMBL/GenBank/DDBJ whole genome shotgun (WGS) entry which is preliminary data.</text>
</comment>
<sequence>MITDKIGRSFEYQSKDIKPENSPATKEDNADACADNMAYLTALNASNLLLLDAVSFQRNNYLIYTAGLALAIKKIAEGEQQGQQILDAIQNAISFDQEYVKNTGATCVNILEEFKKLQ</sequence>
<keyword evidence="2" id="KW-1185">Reference proteome</keyword>
<dbReference type="EMBL" id="JBHLXJ010000009">
    <property type="protein sequence ID" value="MFC0350009.1"/>
    <property type="molecule type" value="Genomic_DNA"/>
</dbReference>
<organism evidence="1 2">
    <name type="scientific">Undibacterium danionis</name>
    <dbReference type="NCBI Taxonomy" id="1812100"/>
    <lineage>
        <taxon>Bacteria</taxon>
        <taxon>Pseudomonadati</taxon>
        <taxon>Pseudomonadota</taxon>
        <taxon>Betaproteobacteria</taxon>
        <taxon>Burkholderiales</taxon>
        <taxon>Oxalobacteraceae</taxon>
        <taxon>Undibacterium</taxon>
    </lineage>
</organism>
<gene>
    <name evidence="1" type="ORF">ACFFJH_09350</name>
</gene>
<name>A0ABV6IGK9_9BURK</name>
<evidence type="ECO:0000313" key="1">
    <source>
        <dbReference type="EMBL" id="MFC0350009.1"/>
    </source>
</evidence>